<dbReference type="EMBL" id="BMAO01022009">
    <property type="protein sequence ID" value="GFQ79093.1"/>
    <property type="molecule type" value="Genomic_DNA"/>
</dbReference>
<keyword evidence="2" id="KW-1185">Reference proteome</keyword>
<comment type="caution">
    <text evidence="1">The sequence shown here is derived from an EMBL/GenBank/DDBJ whole genome shotgun (WGS) entry which is preliminary data.</text>
</comment>
<evidence type="ECO:0000313" key="2">
    <source>
        <dbReference type="Proteomes" id="UP000887116"/>
    </source>
</evidence>
<reference evidence="1" key="1">
    <citation type="submission" date="2020-07" db="EMBL/GenBank/DDBJ databases">
        <title>Multicomponent nature underlies the extraordinary mechanical properties of spider dragline silk.</title>
        <authorList>
            <person name="Kono N."/>
            <person name="Nakamura H."/>
            <person name="Mori M."/>
            <person name="Yoshida Y."/>
            <person name="Ohtoshi R."/>
            <person name="Malay A.D."/>
            <person name="Moran D.A.P."/>
            <person name="Tomita M."/>
            <person name="Numata K."/>
            <person name="Arakawa K."/>
        </authorList>
    </citation>
    <scope>NUCLEOTIDE SEQUENCE</scope>
</reference>
<accession>A0A8X6GBV4</accession>
<name>A0A8X6GBV4_TRICU</name>
<dbReference type="AlphaFoldDB" id="A0A8X6GBV4"/>
<dbReference type="Proteomes" id="UP000887116">
    <property type="component" value="Unassembled WGS sequence"/>
</dbReference>
<sequence length="155" mass="17512">MIFEVFLHLLQYALTLVFRNDLPTFFEIIILDLVLEIVKLYSTTQYFDDNVPETSLAAQPVTTVDERIPIVYSLTVWKIYEALDLKVKFVSISGATALSLAPLRGVDQTTTVPVVGSFSVWKMCLALDLPATYDPKIDRTRDVLRIFEALGPEKP</sequence>
<gene>
    <name evidence="1" type="ORF">TNCT_731321</name>
</gene>
<protein>
    <submittedName>
        <fullName evidence="1">Uncharacterized protein</fullName>
    </submittedName>
</protein>
<organism evidence="1 2">
    <name type="scientific">Trichonephila clavata</name>
    <name type="common">Joro spider</name>
    <name type="synonym">Nephila clavata</name>
    <dbReference type="NCBI Taxonomy" id="2740835"/>
    <lineage>
        <taxon>Eukaryota</taxon>
        <taxon>Metazoa</taxon>
        <taxon>Ecdysozoa</taxon>
        <taxon>Arthropoda</taxon>
        <taxon>Chelicerata</taxon>
        <taxon>Arachnida</taxon>
        <taxon>Araneae</taxon>
        <taxon>Araneomorphae</taxon>
        <taxon>Entelegynae</taxon>
        <taxon>Araneoidea</taxon>
        <taxon>Nephilidae</taxon>
        <taxon>Trichonephila</taxon>
    </lineage>
</organism>
<proteinExistence type="predicted"/>
<evidence type="ECO:0000313" key="1">
    <source>
        <dbReference type="EMBL" id="GFQ79093.1"/>
    </source>
</evidence>